<evidence type="ECO:0000256" key="18">
    <source>
        <dbReference type="RuleBase" id="RU003938"/>
    </source>
</evidence>
<protein>
    <recommendedName>
        <fullName evidence="7 18">Phosphatidate cytidylyltransferase</fullName>
        <ecNumber evidence="6 18">2.7.7.41</ecNumber>
    </recommendedName>
</protein>
<feature type="transmembrane region" description="Helical" evidence="19">
    <location>
        <begin position="251"/>
        <end position="267"/>
    </location>
</feature>
<dbReference type="GO" id="GO:0004605">
    <property type="term" value="F:phosphatidate cytidylyltransferase activity"/>
    <property type="evidence" value="ECO:0007669"/>
    <property type="project" value="UniProtKB-EC"/>
</dbReference>
<evidence type="ECO:0000256" key="19">
    <source>
        <dbReference type="SAM" id="Phobius"/>
    </source>
</evidence>
<keyword evidence="12 18" id="KW-0548">Nucleotidyltransferase</keyword>
<name>A0A062XL96_9BACT</name>
<keyword evidence="9" id="KW-0444">Lipid biosynthesis</keyword>
<dbReference type="PROSITE" id="PS01315">
    <property type="entry name" value="CDS"/>
    <property type="match status" value="1"/>
</dbReference>
<keyword evidence="8" id="KW-1003">Cell membrane</keyword>
<evidence type="ECO:0000256" key="17">
    <source>
        <dbReference type="ARBA" id="ARBA00023264"/>
    </source>
</evidence>
<keyword evidence="11 18" id="KW-0812">Transmembrane</keyword>
<feature type="transmembrane region" description="Helical" evidence="19">
    <location>
        <begin position="106"/>
        <end position="128"/>
    </location>
</feature>
<comment type="similarity">
    <text evidence="5 18">Belongs to the CDS family.</text>
</comment>
<keyword evidence="16" id="KW-0594">Phospholipid biosynthesis</keyword>
<keyword evidence="21" id="KW-1185">Reference proteome</keyword>
<comment type="caution">
    <text evidence="20">The sequence shown here is derived from an EMBL/GenBank/DDBJ whole genome shotgun (WGS) entry which is preliminary data.</text>
</comment>
<evidence type="ECO:0000256" key="11">
    <source>
        <dbReference type="ARBA" id="ARBA00022692"/>
    </source>
</evidence>
<dbReference type="PANTHER" id="PTHR46382">
    <property type="entry name" value="PHOSPHATIDATE CYTIDYLYLTRANSFERASE"/>
    <property type="match status" value="1"/>
</dbReference>
<accession>A0A062XL96</accession>
<proteinExistence type="inferred from homology"/>
<dbReference type="GO" id="GO:0016024">
    <property type="term" value="P:CDP-diacylglycerol biosynthetic process"/>
    <property type="evidence" value="ECO:0007669"/>
    <property type="project" value="UniProtKB-UniPathway"/>
</dbReference>
<dbReference type="EMBL" id="JMFG01000023">
    <property type="protein sequence ID" value="KDA53322.1"/>
    <property type="molecule type" value="Genomic_DNA"/>
</dbReference>
<evidence type="ECO:0000256" key="13">
    <source>
        <dbReference type="ARBA" id="ARBA00022989"/>
    </source>
</evidence>
<keyword evidence="13 19" id="KW-1133">Transmembrane helix</keyword>
<dbReference type="PANTHER" id="PTHR46382:SF1">
    <property type="entry name" value="PHOSPHATIDATE CYTIDYLYLTRANSFERASE"/>
    <property type="match status" value="1"/>
</dbReference>
<evidence type="ECO:0000256" key="16">
    <source>
        <dbReference type="ARBA" id="ARBA00023209"/>
    </source>
</evidence>
<comment type="pathway">
    <text evidence="3 18">Phospholipid metabolism; CDP-diacylglycerol biosynthesis; CDP-diacylglycerol from sn-glycerol 3-phosphate: step 3/3.</text>
</comment>
<evidence type="ECO:0000256" key="15">
    <source>
        <dbReference type="ARBA" id="ARBA00023136"/>
    </source>
</evidence>
<keyword evidence="10 18" id="KW-0808">Transferase</keyword>
<evidence type="ECO:0000313" key="21">
    <source>
        <dbReference type="Proteomes" id="UP000027284"/>
    </source>
</evidence>
<keyword evidence="17" id="KW-1208">Phospholipid metabolism</keyword>
<evidence type="ECO:0000256" key="9">
    <source>
        <dbReference type="ARBA" id="ARBA00022516"/>
    </source>
</evidence>
<feature type="transmembrane region" description="Helical" evidence="19">
    <location>
        <begin position="177"/>
        <end position="196"/>
    </location>
</feature>
<dbReference type="OrthoDB" id="9799199at2"/>
<evidence type="ECO:0000256" key="4">
    <source>
        <dbReference type="ARBA" id="ARBA00005189"/>
    </source>
</evidence>
<evidence type="ECO:0000256" key="14">
    <source>
        <dbReference type="ARBA" id="ARBA00023098"/>
    </source>
</evidence>
<evidence type="ECO:0000256" key="12">
    <source>
        <dbReference type="ARBA" id="ARBA00022695"/>
    </source>
</evidence>
<evidence type="ECO:0000256" key="6">
    <source>
        <dbReference type="ARBA" id="ARBA00012487"/>
    </source>
</evidence>
<feature type="transmembrane region" description="Helical" evidence="19">
    <location>
        <begin position="76"/>
        <end position="94"/>
    </location>
</feature>
<dbReference type="Proteomes" id="UP000027284">
    <property type="component" value="Unassembled WGS sequence"/>
</dbReference>
<gene>
    <name evidence="20" type="ORF">EG19_06115</name>
</gene>
<evidence type="ECO:0000313" key="20">
    <source>
        <dbReference type="EMBL" id="KDA53322.1"/>
    </source>
</evidence>
<evidence type="ECO:0000256" key="5">
    <source>
        <dbReference type="ARBA" id="ARBA00010185"/>
    </source>
</evidence>
<evidence type="ECO:0000256" key="10">
    <source>
        <dbReference type="ARBA" id="ARBA00022679"/>
    </source>
</evidence>
<organism evidence="20 21">
    <name type="scientific">Thermoanaerobaculum aquaticum</name>
    <dbReference type="NCBI Taxonomy" id="1312852"/>
    <lineage>
        <taxon>Bacteria</taxon>
        <taxon>Pseudomonadati</taxon>
        <taxon>Acidobacteriota</taxon>
        <taxon>Thermoanaerobaculia</taxon>
        <taxon>Thermoanaerobaculales</taxon>
        <taxon>Thermoanaerobaculaceae</taxon>
        <taxon>Thermoanaerobaculum</taxon>
    </lineage>
</organism>
<dbReference type="Pfam" id="PF01148">
    <property type="entry name" value="CTP_transf_1"/>
    <property type="match status" value="1"/>
</dbReference>
<dbReference type="GO" id="GO:0005886">
    <property type="term" value="C:plasma membrane"/>
    <property type="evidence" value="ECO:0007669"/>
    <property type="project" value="UniProtKB-SubCell"/>
</dbReference>
<comment type="pathway">
    <text evidence="4">Lipid metabolism.</text>
</comment>
<dbReference type="InterPro" id="IPR000374">
    <property type="entry name" value="PC_trans"/>
</dbReference>
<dbReference type="STRING" id="1312852.EG19_06115"/>
<dbReference type="EC" id="2.7.7.41" evidence="6 18"/>
<comment type="subcellular location">
    <subcellularLocation>
        <location evidence="2">Cell membrane</location>
        <topology evidence="2">Multi-pass membrane protein</topology>
    </subcellularLocation>
</comment>
<evidence type="ECO:0000256" key="1">
    <source>
        <dbReference type="ARBA" id="ARBA00001698"/>
    </source>
</evidence>
<dbReference type="UniPathway" id="UPA00557">
    <property type="reaction ID" value="UER00614"/>
</dbReference>
<evidence type="ECO:0000256" key="2">
    <source>
        <dbReference type="ARBA" id="ARBA00004651"/>
    </source>
</evidence>
<keyword evidence="14" id="KW-0443">Lipid metabolism</keyword>
<feature type="transmembrane region" description="Helical" evidence="19">
    <location>
        <begin position="53"/>
        <end position="70"/>
    </location>
</feature>
<comment type="catalytic activity">
    <reaction evidence="1 18">
        <text>a 1,2-diacyl-sn-glycero-3-phosphate + CTP + H(+) = a CDP-1,2-diacyl-sn-glycerol + diphosphate</text>
        <dbReference type="Rhea" id="RHEA:16229"/>
        <dbReference type="ChEBI" id="CHEBI:15378"/>
        <dbReference type="ChEBI" id="CHEBI:33019"/>
        <dbReference type="ChEBI" id="CHEBI:37563"/>
        <dbReference type="ChEBI" id="CHEBI:58332"/>
        <dbReference type="ChEBI" id="CHEBI:58608"/>
        <dbReference type="EC" id="2.7.7.41"/>
    </reaction>
</comment>
<reference evidence="20 21" key="1">
    <citation type="submission" date="2014-04" db="EMBL/GenBank/DDBJ databases">
        <title>The Genome Sequence of Thermoanaerobaculum aquaticum MP-01, The First Cultivated Group 23 Acidobacterium.</title>
        <authorList>
            <person name="Stamps B.W."/>
            <person name="Losey N.A."/>
            <person name="Lawson P.A."/>
            <person name="Stevenson B.S."/>
        </authorList>
    </citation>
    <scope>NUCLEOTIDE SEQUENCE [LARGE SCALE GENOMIC DNA]</scope>
    <source>
        <strain evidence="20 21">MP-01</strain>
    </source>
</reference>
<dbReference type="AlphaFoldDB" id="A0A062XL96"/>
<dbReference type="RefSeq" id="WP_053335154.1">
    <property type="nucleotide sequence ID" value="NZ_JMFG01000023.1"/>
</dbReference>
<sequence length="269" mass="29080">MGVRETTAFVLLPIILAAIVWLPPWVYLGAVAVVGLLAAWELVALFRAKGHPVPLVPTLAASFAGTVVAWQQDLELWAWFTVAALLLLPVWYLLTGGAVEGASAALAGSLFVALYFAVTTGAMGLLRLSFGPELGWKVVLLHCLTIWGGDSGAYYVGVRWGKHKLAPRVSPKKSWEGILGGIALTFFGVWFCRTVFFPELPWALAWAEAAMLSLLAPVGDLVESLFKRDVGVKDSSDLIPGHGGFLDRTDSLFFAAPFTWVLMLLSLPR</sequence>
<keyword evidence="15 19" id="KW-0472">Membrane</keyword>
<evidence type="ECO:0000256" key="7">
    <source>
        <dbReference type="ARBA" id="ARBA00019373"/>
    </source>
</evidence>
<evidence type="ECO:0000256" key="8">
    <source>
        <dbReference type="ARBA" id="ARBA00022475"/>
    </source>
</evidence>
<evidence type="ECO:0000256" key="3">
    <source>
        <dbReference type="ARBA" id="ARBA00005119"/>
    </source>
</evidence>
<feature type="transmembrane region" description="Helical" evidence="19">
    <location>
        <begin position="134"/>
        <end position="156"/>
    </location>
</feature>